<dbReference type="PANTHER" id="PTHR36302:SF1">
    <property type="entry name" value="COPPER CHAPERONE PCU(A)C"/>
    <property type="match status" value="1"/>
</dbReference>
<dbReference type="eggNOG" id="COG2847">
    <property type="taxonomic scope" value="Bacteria"/>
</dbReference>
<dbReference type="PANTHER" id="PTHR36302">
    <property type="entry name" value="BLR7088 PROTEIN"/>
    <property type="match status" value="1"/>
</dbReference>
<proteinExistence type="predicted"/>
<reference evidence="2" key="1">
    <citation type="journal article" date="2014" name="Int. J. Syst. Evol. Microbiol.">
        <title>Complete genome of a new Firmicutes species belonging to the dominant human colonic microbiota ('Ruminococcus bicirculans') reveals two chromosomes and a selective capacity to utilize plant glucans.</title>
        <authorList>
            <consortium name="NISC Comparative Sequencing Program"/>
            <person name="Wegmann U."/>
            <person name="Louis P."/>
            <person name="Goesmann A."/>
            <person name="Henrissat B."/>
            <person name="Duncan S.H."/>
            <person name="Flint H.J."/>
        </authorList>
    </citation>
    <scope>NUCLEOTIDE SEQUENCE</scope>
    <source>
        <strain evidence="2">CGMCC 1.11013</strain>
    </source>
</reference>
<name>A0A069N9R7_9BURK</name>
<evidence type="ECO:0000313" key="4">
    <source>
        <dbReference type="Proteomes" id="UP000027439"/>
    </source>
</evidence>
<feature type="chain" id="PRO_5001666976" description="Copper transporter" evidence="1">
    <location>
        <begin position="26"/>
        <end position="149"/>
    </location>
</feature>
<evidence type="ECO:0000313" key="2">
    <source>
        <dbReference type="EMBL" id="GGD52447.1"/>
    </source>
</evidence>
<dbReference type="InterPro" id="IPR058248">
    <property type="entry name" value="Lxx211020-like"/>
</dbReference>
<reference evidence="3 4" key="2">
    <citation type="submission" date="2014-03" db="EMBL/GenBank/DDBJ databases">
        <title>Draft Genome Sequences of Four Burkholderia Strains.</title>
        <authorList>
            <person name="Liu X.Y."/>
            <person name="Li C.X."/>
            <person name="Xu J.H."/>
        </authorList>
    </citation>
    <scope>NUCLEOTIDE SEQUENCE [LARGE SCALE GENOMIC DNA]</scope>
    <source>
        <strain evidence="3 4">R27</strain>
    </source>
</reference>
<comment type="caution">
    <text evidence="3">The sequence shown here is derived from an EMBL/GenBank/DDBJ whole genome shotgun (WGS) entry which is preliminary data.</text>
</comment>
<evidence type="ECO:0000313" key="5">
    <source>
        <dbReference type="Proteomes" id="UP000597138"/>
    </source>
</evidence>
<sequence length="149" mass="15324">MKTNAVLMGALVCASLAPFVSAAHAATLEARDCWVRAMPPNLPSSGYFVVSNNGDKAATLSAADTPAFGMTMMHKSENKGGTATMAAVDTVDVPPHGTLAFAPKGYHLMLEEPGKSVKVGATIPLTLTFADKTTVKVDCAVKSAATLGK</sequence>
<evidence type="ECO:0008006" key="6">
    <source>
        <dbReference type="Google" id="ProtNLM"/>
    </source>
</evidence>
<dbReference type="Pfam" id="PF04314">
    <property type="entry name" value="PCuAC"/>
    <property type="match status" value="1"/>
</dbReference>
<keyword evidence="1" id="KW-0732">Signal</keyword>
<protein>
    <recommendedName>
        <fullName evidence="6">Copper transporter</fullName>
    </recommendedName>
</protein>
<dbReference type="EMBL" id="BMEG01000001">
    <property type="protein sequence ID" value="GGD52447.1"/>
    <property type="molecule type" value="Genomic_DNA"/>
</dbReference>
<evidence type="ECO:0000313" key="3">
    <source>
        <dbReference type="EMBL" id="KDR24797.1"/>
    </source>
</evidence>
<dbReference type="Proteomes" id="UP000597138">
    <property type="component" value="Unassembled WGS sequence"/>
</dbReference>
<reference evidence="2" key="4">
    <citation type="submission" date="2024-05" db="EMBL/GenBank/DDBJ databases">
        <authorList>
            <person name="Sun Q."/>
            <person name="Zhou Y."/>
        </authorList>
    </citation>
    <scope>NUCLEOTIDE SEQUENCE</scope>
    <source>
        <strain evidence="2">CGMCC 1.11013</strain>
    </source>
</reference>
<dbReference type="Gene3D" id="2.60.40.1890">
    <property type="entry name" value="PCu(A)C copper chaperone"/>
    <property type="match status" value="1"/>
</dbReference>
<dbReference type="Proteomes" id="UP000027439">
    <property type="component" value="Unassembled WGS sequence"/>
</dbReference>
<evidence type="ECO:0000256" key="1">
    <source>
        <dbReference type="SAM" id="SignalP"/>
    </source>
</evidence>
<dbReference type="EMBL" id="JFHE01000101">
    <property type="protein sequence ID" value="KDR24797.1"/>
    <property type="molecule type" value="Genomic_DNA"/>
</dbReference>
<keyword evidence="5" id="KW-1185">Reference proteome</keyword>
<dbReference type="AlphaFoldDB" id="A0A069N9R7"/>
<dbReference type="OrthoDB" id="9796962at2"/>
<dbReference type="RefSeq" id="WP_035971028.1">
    <property type="nucleotide sequence ID" value="NZ_BMEG01000001.1"/>
</dbReference>
<gene>
    <name evidence="3" type="ORF">BG57_03330</name>
    <name evidence="2" type="ORF">GCM10010985_02720</name>
</gene>
<reference evidence="5" key="3">
    <citation type="journal article" date="2019" name="Int. J. Syst. Evol. Microbiol.">
        <title>The Global Catalogue of Microorganisms (GCM) 10K type strain sequencing project: providing services to taxonomists for standard genome sequencing and annotation.</title>
        <authorList>
            <consortium name="The Broad Institute Genomics Platform"/>
            <consortium name="The Broad Institute Genome Sequencing Center for Infectious Disease"/>
            <person name="Wu L."/>
            <person name="Ma J."/>
        </authorList>
    </citation>
    <scope>NUCLEOTIDE SEQUENCE [LARGE SCALE GENOMIC DNA]</scope>
    <source>
        <strain evidence="5">CGMCC 1.11013</strain>
    </source>
</reference>
<accession>A0A069N9R7</accession>
<feature type="signal peptide" evidence="1">
    <location>
        <begin position="1"/>
        <end position="25"/>
    </location>
</feature>
<dbReference type="SUPFAM" id="SSF110087">
    <property type="entry name" value="DR1885-like metal-binding protein"/>
    <property type="match status" value="1"/>
</dbReference>
<dbReference type="STRING" id="1071679.BG57_03330"/>
<dbReference type="InterPro" id="IPR036182">
    <property type="entry name" value="PCuAC_sf"/>
</dbReference>
<dbReference type="InterPro" id="IPR007410">
    <property type="entry name" value="LpqE-like"/>
</dbReference>
<organism evidence="3 4">
    <name type="scientific">Caballeronia grimmiae</name>
    <dbReference type="NCBI Taxonomy" id="1071679"/>
    <lineage>
        <taxon>Bacteria</taxon>
        <taxon>Pseudomonadati</taxon>
        <taxon>Pseudomonadota</taxon>
        <taxon>Betaproteobacteria</taxon>
        <taxon>Burkholderiales</taxon>
        <taxon>Burkholderiaceae</taxon>
        <taxon>Caballeronia</taxon>
    </lineage>
</organism>